<dbReference type="GO" id="GO:0005737">
    <property type="term" value="C:cytoplasm"/>
    <property type="evidence" value="ECO:0007669"/>
    <property type="project" value="TreeGrafter"/>
</dbReference>
<sequence>MSHKVNGVSELHSNLMVQSLFADFAKIFPGRFTNVTNGVTPASLAGGSEPIAFSCAGRTPGP</sequence>
<evidence type="ECO:0000313" key="4">
    <source>
        <dbReference type="Proteomes" id="UP000254817"/>
    </source>
</evidence>
<dbReference type="Pfam" id="PF00343">
    <property type="entry name" value="Phosphorylase"/>
    <property type="match status" value="1"/>
</dbReference>
<evidence type="ECO:0000256" key="2">
    <source>
        <dbReference type="RuleBase" id="RU000587"/>
    </source>
</evidence>
<dbReference type="PANTHER" id="PTHR11468">
    <property type="entry name" value="GLYCOGEN PHOSPHORYLASE"/>
    <property type="match status" value="1"/>
</dbReference>
<dbReference type="GO" id="GO:0008184">
    <property type="term" value="F:glycogen phosphorylase activity"/>
    <property type="evidence" value="ECO:0007669"/>
    <property type="project" value="InterPro"/>
</dbReference>
<protein>
    <recommendedName>
        <fullName evidence="2">Alpha-1,4 glucan phosphorylase</fullName>
        <ecNumber evidence="2">2.4.1.1</ecNumber>
    </recommendedName>
</protein>
<keyword evidence="2" id="KW-0119">Carbohydrate metabolism</keyword>
<gene>
    <name evidence="3" type="primary">glgP_2</name>
    <name evidence="3" type="ORF">NCTC11112_01229</name>
</gene>
<accession>A0A376MLF6</accession>
<keyword evidence="2 3" id="KW-0808">Transferase</keyword>
<comment type="catalytic activity">
    <reaction evidence="2">
        <text>[(1-&gt;4)-alpha-D-glucosyl](n) + phosphate = [(1-&gt;4)-alpha-D-glucosyl](n-1) + alpha-D-glucose 1-phosphate</text>
        <dbReference type="Rhea" id="RHEA:41732"/>
        <dbReference type="Rhea" id="RHEA-COMP:9584"/>
        <dbReference type="Rhea" id="RHEA-COMP:9586"/>
        <dbReference type="ChEBI" id="CHEBI:15444"/>
        <dbReference type="ChEBI" id="CHEBI:43474"/>
        <dbReference type="ChEBI" id="CHEBI:58601"/>
        <dbReference type="EC" id="2.4.1.1"/>
    </reaction>
</comment>
<comment type="function">
    <text evidence="2">Allosteric enzyme that catalyzes the rate-limiting step in glycogen catabolism, the phosphorolytic cleavage of glycogen to produce glucose-1-phosphate, and plays a central role in maintaining cellular and organismal glucose homeostasis.</text>
</comment>
<keyword evidence="2" id="KW-0663">Pyridoxal phosphate</keyword>
<dbReference type="GO" id="GO:0005980">
    <property type="term" value="P:glycogen catabolic process"/>
    <property type="evidence" value="ECO:0007669"/>
    <property type="project" value="TreeGrafter"/>
</dbReference>
<evidence type="ECO:0000313" key="3">
    <source>
        <dbReference type="EMBL" id="STG50804.1"/>
    </source>
</evidence>
<dbReference type="EMBL" id="UGAW01000001">
    <property type="protein sequence ID" value="STG50804.1"/>
    <property type="molecule type" value="Genomic_DNA"/>
</dbReference>
<organism evidence="3 4">
    <name type="scientific">Escherichia coli</name>
    <dbReference type="NCBI Taxonomy" id="562"/>
    <lineage>
        <taxon>Bacteria</taxon>
        <taxon>Pseudomonadati</taxon>
        <taxon>Pseudomonadota</taxon>
        <taxon>Gammaproteobacteria</taxon>
        <taxon>Enterobacterales</taxon>
        <taxon>Enterobacteriaceae</taxon>
        <taxon>Escherichia</taxon>
    </lineage>
</organism>
<dbReference type="InterPro" id="IPR000811">
    <property type="entry name" value="Glyco_trans_35"/>
</dbReference>
<dbReference type="Gene3D" id="3.40.50.2000">
    <property type="entry name" value="Glycogen Phosphorylase B"/>
    <property type="match status" value="1"/>
</dbReference>
<dbReference type="Proteomes" id="UP000254817">
    <property type="component" value="Unassembled WGS sequence"/>
</dbReference>
<reference evidence="3 4" key="1">
    <citation type="submission" date="2018-06" db="EMBL/GenBank/DDBJ databases">
        <authorList>
            <consortium name="Pathogen Informatics"/>
            <person name="Doyle S."/>
        </authorList>
    </citation>
    <scope>NUCLEOTIDE SEQUENCE [LARGE SCALE GENOMIC DNA]</scope>
    <source>
        <strain evidence="3 4">NCTC11112</strain>
    </source>
</reference>
<dbReference type="GO" id="GO:0030170">
    <property type="term" value="F:pyridoxal phosphate binding"/>
    <property type="evidence" value="ECO:0007669"/>
    <property type="project" value="TreeGrafter"/>
</dbReference>
<name>A0A376MLF6_ECOLX</name>
<proteinExistence type="inferred from homology"/>
<dbReference type="PANTHER" id="PTHR11468:SF3">
    <property type="entry name" value="GLYCOGEN PHOSPHORYLASE, LIVER FORM"/>
    <property type="match status" value="1"/>
</dbReference>
<evidence type="ECO:0000256" key="1">
    <source>
        <dbReference type="ARBA" id="ARBA00006047"/>
    </source>
</evidence>
<comment type="cofactor">
    <cofactor evidence="2">
        <name>pyridoxal 5'-phosphate</name>
        <dbReference type="ChEBI" id="CHEBI:597326"/>
    </cofactor>
</comment>
<dbReference type="EC" id="2.4.1.1" evidence="2"/>
<keyword evidence="2 3" id="KW-0328">Glycosyltransferase</keyword>
<dbReference type="SUPFAM" id="SSF53756">
    <property type="entry name" value="UDP-Glycosyltransferase/glycogen phosphorylase"/>
    <property type="match status" value="1"/>
</dbReference>
<comment type="similarity">
    <text evidence="1 2">Belongs to the glycogen phosphorylase family.</text>
</comment>
<dbReference type="AlphaFoldDB" id="A0A376MLF6"/>